<keyword evidence="4" id="KW-1185">Reference proteome</keyword>
<accession>A0ABX1SXK3</accession>
<evidence type="ECO:0000313" key="4">
    <source>
        <dbReference type="Proteomes" id="UP000553756"/>
    </source>
</evidence>
<dbReference type="PANTHER" id="PTHR24373">
    <property type="entry name" value="SLIT RELATED LEUCINE-RICH REPEAT NEURONAL PROTEIN"/>
    <property type="match status" value="1"/>
</dbReference>
<keyword evidence="2" id="KW-0732">Signal</keyword>
<protein>
    <submittedName>
        <fullName evidence="3">Lipoprotein</fullName>
    </submittedName>
</protein>
<dbReference type="PANTHER" id="PTHR24373:SF275">
    <property type="entry name" value="TIR DOMAIN-CONTAINING PROTEIN"/>
    <property type="match status" value="1"/>
</dbReference>
<evidence type="ECO:0000256" key="1">
    <source>
        <dbReference type="ARBA" id="ARBA00004196"/>
    </source>
</evidence>
<dbReference type="Gene3D" id="3.80.10.10">
    <property type="entry name" value="Ribonuclease Inhibitor"/>
    <property type="match status" value="1"/>
</dbReference>
<dbReference type="InterPro" id="IPR005046">
    <property type="entry name" value="DUF285"/>
</dbReference>
<dbReference type="NCBIfam" id="TIGR02543">
    <property type="entry name" value="List_Bact_rpt"/>
    <property type="match status" value="1"/>
</dbReference>
<sequence>MRHAVVKAPSGRRGRPVKALAFLLAVAMMAVLAPMGFMPAQAEAVSGTLRNNNGLVLDPSINRSQVRSITFQSGLPDAYKKTCWDAGEDVNGDDGVSVRGCATAVTVDGNTMYDVVYGANNAYPSFPKDSSYLFSSNDSSSWFTGLVSINGLSQISTSNVTNMWSMFQGCLSLTELDVSGFNTSNVTSMGQMFAACSKLTSLNLSGWDTSKVTEMDSMFQGCSGLTKLDVSGFVTSKVTNMYGMFSGCSGLTELDLSSFNTRNVTSCTYMLSGLSNLQELTLGAKFNLKLSECTLGSPDAKAEAPSGYVNIGKWRNGTTGDVYESPSDIPTPPTGMVTYTPFAPEYTVEFDANAADASGSMDPQKIAPGAGQKLSPNKFSREGYSFAGWNTKRDGKGVYYDDEAVMNRTAADGLTVNLYAQWTAKENNKVSFNVTSDGVLADGVKTQLTVTTDTELKKAAGYKQPDVTAIAGKKFLGWQLGKDGPVYQPDQIGDLTVKSDVTFTAKYEDLPNVEVHF</sequence>
<dbReference type="InterPro" id="IPR011889">
    <property type="entry name" value="Liste_lipo_26"/>
</dbReference>
<evidence type="ECO:0000256" key="2">
    <source>
        <dbReference type="ARBA" id="ARBA00022729"/>
    </source>
</evidence>
<evidence type="ECO:0000313" key="3">
    <source>
        <dbReference type="EMBL" id="NMN01618.1"/>
    </source>
</evidence>
<dbReference type="NCBIfam" id="TIGR02167">
    <property type="entry name" value="Liste_lipo_26"/>
    <property type="match status" value="4"/>
</dbReference>
<dbReference type="InterPro" id="IPR042229">
    <property type="entry name" value="Listeria/Bacterioides_rpt_sf"/>
</dbReference>
<dbReference type="RefSeq" id="WP_172143945.1">
    <property type="nucleotide sequence ID" value="NZ_JAAIIJ010000003.1"/>
</dbReference>
<dbReference type="SUPFAM" id="SSF52058">
    <property type="entry name" value="L domain-like"/>
    <property type="match status" value="1"/>
</dbReference>
<dbReference type="Pfam" id="PF03382">
    <property type="entry name" value="DUF285"/>
    <property type="match status" value="1"/>
</dbReference>
<proteinExistence type="predicted"/>
<dbReference type="Gene3D" id="2.60.40.4270">
    <property type="entry name" value="Listeria-Bacteroides repeat domain"/>
    <property type="match status" value="1"/>
</dbReference>
<comment type="caution">
    <text evidence="3">The sequence shown here is derived from an EMBL/GenBank/DDBJ whole genome shotgun (WGS) entry which is preliminary data.</text>
</comment>
<dbReference type="EMBL" id="JAAIIJ010000003">
    <property type="protein sequence ID" value="NMN01618.1"/>
    <property type="molecule type" value="Genomic_DNA"/>
</dbReference>
<dbReference type="InterPro" id="IPR013378">
    <property type="entry name" value="InlB-like_B-rpt"/>
</dbReference>
<keyword evidence="3" id="KW-0449">Lipoprotein</keyword>
<name>A0ABX1SXK3_9BIFI</name>
<gene>
    <name evidence="3" type="ORF">G1C94_0239</name>
</gene>
<dbReference type="Proteomes" id="UP000553756">
    <property type="component" value="Unassembled WGS sequence"/>
</dbReference>
<comment type="subcellular location">
    <subcellularLocation>
        <location evidence="1">Cell envelope</location>
    </subcellularLocation>
</comment>
<dbReference type="Pfam" id="PF09479">
    <property type="entry name" value="Flg_new"/>
    <property type="match status" value="1"/>
</dbReference>
<feature type="non-terminal residue" evidence="3">
    <location>
        <position position="517"/>
    </location>
</feature>
<dbReference type="InterPro" id="IPR050328">
    <property type="entry name" value="Dev_Immune_Receptor"/>
</dbReference>
<organism evidence="3 4">
    <name type="scientific">Bifidobacterium panos</name>
    <dbReference type="NCBI Taxonomy" id="2675321"/>
    <lineage>
        <taxon>Bacteria</taxon>
        <taxon>Bacillati</taxon>
        <taxon>Actinomycetota</taxon>
        <taxon>Actinomycetes</taxon>
        <taxon>Bifidobacteriales</taxon>
        <taxon>Bifidobacteriaceae</taxon>
        <taxon>Bifidobacterium</taxon>
    </lineage>
</organism>
<dbReference type="InterPro" id="IPR032675">
    <property type="entry name" value="LRR_dom_sf"/>
</dbReference>
<reference evidence="3 4" key="1">
    <citation type="submission" date="2020-02" db="EMBL/GenBank/DDBJ databases">
        <title>Characterization of phylogenetic diversity of novel bifidobacterial species isolated in Czech ZOOs.</title>
        <authorList>
            <person name="Lugli G.A."/>
            <person name="Vera N.B."/>
            <person name="Ventura M."/>
        </authorList>
    </citation>
    <scope>NUCLEOTIDE SEQUENCE [LARGE SCALE GENOMIC DNA]</scope>
    <source>
        <strain evidence="3 4">DSM 109963</strain>
    </source>
</reference>